<name>A0ABD2CVJ0_VESMC</name>
<sequence length="131" mass="15350">MKRRRRKKKCNKKLKKQKKKISIWFSCQIMVTIVVESILRLQFCSRPRYWSGSSSASVNDSKCLTFNTFPNTCKIVYNLPKEHIKCNKRAVYSICRSPVTCITSSLTYPTEWFHETSRNATCNIQLIVLSF</sequence>
<organism evidence="2 3">
    <name type="scientific">Vespula maculifrons</name>
    <name type="common">Eastern yellow jacket</name>
    <name type="synonym">Wasp</name>
    <dbReference type="NCBI Taxonomy" id="7453"/>
    <lineage>
        <taxon>Eukaryota</taxon>
        <taxon>Metazoa</taxon>
        <taxon>Ecdysozoa</taxon>
        <taxon>Arthropoda</taxon>
        <taxon>Hexapoda</taxon>
        <taxon>Insecta</taxon>
        <taxon>Pterygota</taxon>
        <taxon>Neoptera</taxon>
        <taxon>Endopterygota</taxon>
        <taxon>Hymenoptera</taxon>
        <taxon>Apocrita</taxon>
        <taxon>Aculeata</taxon>
        <taxon>Vespoidea</taxon>
        <taxon>Vespidae</taxon>
        <taxon>Vespinae</taxon>
        <taxon>Vespula</taxon>
    </lineage>
</organism>
<dbReference type="Proteomes" id="UP001607303">
    <property type="component" value="Unassembled WGS sequence"/>
</dbReference>
<evidence type="ECO:0000256" key="1">
    <source>
        <dbReference type="SAM" id="Phobius"/>
    </source>
</evidence>
<keyword evidence="1" id="KW-0472">Membrane</keyword>
<keyword evidence="3" id="KW-1185">Reference proteome</keyword>
<keyword evidence="1" id="KW-1133">Transmembrane helix</keyword>
<dbReference type="AlphaFoldDB" id="A0ABD2CVJ0"/>
<evidence type="ECO:0000313" key="3">
    <source>
        <dbReference type="Proteomes" id="UP001607303"/>
    </source>
</evidence>
<reference evidence="2 3" key="1">
    <citation type="journal article" date="2024" name="Ann. Entomol. Soc. Am.">
        <title>Genomic analyses of the southern and eastern yellowjacket wasps (Hymenoptera: Vespidae) reveal evolutionary signatures of social life.</title>
        <authorList>
            <person name="Catto M.A."/>
            <person name="Caine P.B."/>
            <person name="Orr S.E."/>
            <person name="Hunt B.G."/>
            <person name="Goodisman M.A.D."/>
        </authorList>
    </citation>
    <scope>NUCLEOTIDE SEQUENCE [LARGE SCALE GENOMIC DNA]</scope>
    <source>
        <strain evidence="2">232</strain>
        <tissue evidence="2">Head and thorax</tissue>
    </source>
</reference>
<protein>
    <submittedName>
        <fullName evidence="2">Uncharacterized protein</fullName>
    </submittedName>
</protein>
<proteinExistence type="predicted"/>
<accession>A0ABD2CVJ0</accession>
<gene>
    <name evidence="2" type="ORF">V1477_002768</name>
</gene>
<evidence type="ECO:0000313" key="2">
    <source>
        <dbReference type="EMBL" id="KAL2749158.1"/>
    </source>
</evidence>
<keyword evidence="1" id="KW-0812">Transmembrane</keyword>
<comment type="caution">
    <text evidence="2">The sequence shown here is derived from an EMBL/GenBank/DDBJ whole genome shotgun (WGS) entry which is preliminary data.</text>
</comment>
<dbReference type="EMBL" id="JAYRBN010000028">
    <property type="protein sequence ID" value="KAL2749158.1"/>
    <property type="molecule type" value="Genomic_DNA"/>
</dbReference>
<feature type="transmembrane region" description="Helical" evidence="1">
    <location>
        <begin position="21"/>
        <end position="39"/>
    </location>
</feature>